<organism evidence="4 5">
    <name type="scientific">Desulfatitalea alkaliphila</name>
    <dbReference type="NCBI Taxonomy" id="2929485"/>
    <lineage>
        <taxon>Bacteria</taxon>
        <taxon>Pseudomonadati</taxon>
        <taxon>Thermodesulfobacteriota</taxon>
        <taxon>Desulfobacteria</taxon>
        <taxon>Desulfobacterales</taxon>
        <taxon>Desulfosarcinaceae</taxon>
        <taxon>Desulfatitalea</taxon>
    </lineage>
</organism>
<dbReference type="GO" id="GO:0022904">
    <property type="term" value="P:respiratory electron transport chain"/>
    <property type="evidence" value="ECO:0007669"/>
    <property type="project" value="TreeGrafter"/>
</dbReference>
<sequence>MGRLLRQRPAQRFLFNANGEMILASRNGTALFGEYATAKAFIVTSAFWMMVATFFGLLGATQLIAPDLTANIGGIVFGRVRPTHVNLVLFGFVTPGLLGAAFYYIPRLLGVPLYSERLGVATALVWNVAVAAGVITLAMGMTQGREYAELIWPIDILIAAGFLLLSFNFIMTVRRRREPILYVSVWYVLAAVVLTACTYAMGNVIWRPDSGALVGIPDAILLWFYGHNIFGLLLTPLSIGVAYYVIPRATGNPLYSHTLSLLGFWSLIVIYTHIGTHHLLQVPVPTWLKVVAIVDSIAMVIPVSAFLINIWYTAKGKLGEIHADIGAKFVFTGTIMYFFVSFQGSLMSLPDVQRVTHFNNWVVGHAHIGVLGFAGMIALGGIYYVLPRISGRPLHSRFLADFQYWMVLIGMVGFTVVLTIAGLIQGNAWLNGETVYRILTQFHVYYVIRAGLGLLIFSSSLLGFYNIARSLPAKRGASA</sequence>
<name>A0AA41R792_9BACT</name>
<dbReference type="GO" id="GO:0015990">
    <property type="term" value="P:electron transport coupled proton transport"/>
    <property type="evidence" value="ECO:0007669"/>
    <property type="project" value="TreeGrafter"/>
</dbReference>
<dbReference type="GO" id="GO:0016020">
    <property type="term" value="C:membrane"/>
    <property type="evidence" value="ECO:0007669"/>
    <property type="project" value="InterPro"/>
</dbReference>
<keyword evidence="2" id="KW-0472">Membrane</keyword>
<dbReference type="GO" id="GO:0004129">
    <property type="term" value="F:cytochrome-c oxidase activity"/>
    <property type="evidence" value="ECO:0007669"/>
    <property type="project" value="InterPro"/>
</dbReference>
<dbReference type="Proteomes" id="UP001165427">
    <property type="component" value="Unassembled WGS sequence"/>
</dbReference>
<feature type="transmembrane region" description="Helical" evidence="2">
    <location>
        <begin position="286"/>
        <end position="313"/>
    </location>
</feature>
<protein>
    <submittedName>
        <fullName evidence="4">Cbb3-type cytochrome c oxidase subunit I</fullName>
    </submittedName>
</protein>
<gene>
    <name evidence="4" type="ORF">MRX98_16700</name>
</gene>
<keyword evidence="1" id="KW-0679">Respiratory chain</keyword>
<dbReference type="InterPro" id="IPR023616">
    <property type="entry name" value="Cyt_c_oxase-like_su1_dom"/>
</dbReference>
<feature type="transmembrane region" description="Helical" evidence="2">
    <location>
        <begin position="180"/>
        <end position="202"/>
    </location>
</feature>
<evidence type="ECO:0000259" key="3">
    <source>
        <dbReference type="PROSITE" id="PS50855"/>
    </source>
</evidence>
<dbReference type="SUPFAM" id="SSF81442">
    <property type="entry name" value="Cytochrome c oxidase subunit I-like"/>
    <property type="match status" value="1"/>
</dbReference>
<feature type="transmembrane region" description="Helical" evidence="2">
    <location>
        <begin position="398"/>
        <end position="424"/>
    </location>
</feature>
<dbReference type="PANTHER" id="PTHR10422">
    <property type="entry name" value="CYTOCHROME C OXIDASE SUBUNIT 1"/>
    <property type="match status" value="1"/>
</dbReference>
<dbReference type="RefSeq" id="WP_246912657.1">
    <property type="nucleotide sequence ID" value="NZ_JALJRB010000022.1"/>
</dbReference>
<dbReference type="PROSITE" id="PS50855">
    <property type="entry name" value="COX1"/>
    <property type="match status" value="1"/>
</dbReference>
<keyword evidence="2" id="KW-1133">Transmembrane helix</keyword>
<dbReference type="GO" id="GO:0009060">
    <property type="term" value="P:aerobic respiration"/>
    <property type="evidence" value="ECO:0007669"/>
    <property type="project" value="InterPro"/>
</dbReference>
<feature type="domain" description="Cytochrome oxidase subunit I profile" evidence="3">
    <location>
        <begin position="41"/>
        <end position="479"/>
    </location>
</feature>
<accession>A0AA41R792</accession>
<keyword evidence="2" id="KW-0812">Transmembrane</keyword>
<feature type="transmembrane region" description="Helical" evidence="2">
    <location>
        <begin position="222"/>
        <end position="246"/>
    </location>
</feature>
<evidence type="ECO:0000256" key="2">
    <source>
        <dbReference type="SAM" id="Phobius"/>
    </source>
</evidence>
<dbReference type="Gene3D" id="1.20.210.10">
    <property type="entry name" value="Cytochrome c oxidase-like, subunit I domain"/>
    <property type="match status" value="1"/>
</dbReference>
<feature type="transmembrane region" description="Helical" evidence="2">
    <location>
        <begin position="85"/>
        <end position="106"/>
    </location>
</feature>
<feature type="transmembrane region" description="Helical" evidence="2">
    <location>
        <begin position="118"/>
        <end position="138"/>
    </location>
</feature>
<evidence type="ECO:0000313" key="4">
    <source>
        <dbReference type="EMBL" id="MCJ8502226.1"/>
    </source>
</evidence>
<keyword evidence="5" id="KW-1185">Reference proteome</keyword>
<feature type="transmembrane region" description="Helical" evidence="2">
    <location>
        <begin position="444"/>
        <end position="465"/>
    </location>
</feature>
<feature type="transmembrane region" description="Helical" evidence="2">
    <location>
        <begin position="325"/>
        <end position="346"/>
    </location>
</feature>
<feature type="transmembrane region" description="Helical" evidence="2">
    <location>
        <begin position="366"/>
        <end position="386"/>
    </location>
</feature>
<keyword evidence="1" id="KW-0249">Electron transport</keyword>
<feature type="transmembrane region" description="Helical" evidence="2">
    <location>
        <begin position="40"/>
        <end position="65"/>
    </location>
</feature>
<dbReference type="Pfam" id="PF00115">
    <property type="entry name" value="COX1"/>
    <property type="match status" value="1"/>
</dbReference>
<evidence type="ECO:0000256" key="1">
    <source>
        <dbReference type="ARBA" id="ARBA00022660"/>
    </source>
</evidence>
<dbReference type="PANTHER" id="PTHR10422:SF29">
    <property type="entry name" value="CYTOCHROME C OXIDASE SUBUNIT 1 HOMOLOG, BACTEROID"/>
    <property type="match status" value="1"/>
</dbReference>
<dbReference type="InterPro" id="IPR036927">
    <property type="entry name" value="Cyt_c_oxase-like_su1_sf"/>
</dbReference>
<feature type="transmembrane region" description="Helical" evidence="2">
    <location>
        <begin position="150"/>
        <end position="173"/>
    </location>
</feature>
<comment type="caution">
    <text evidence="4">The sequence shown here is derived from an EMBL/GenBank/DDBJ whole genome shotgun (WGS) entry which is preliminary data.</text>
</comment>
<dbReference type="GO" id="GO:0020037">
    <property type="term" value="F:heme binding"/>
    <property type="evidence" value="ECO:0007669"/>
    <property type="project" value="InterPro"/>
</dbReference>
<proteinExistence type="predicted"/>
<dbReference type="EMBL" id="JALJRB010000022">
    <property type="protein sequence ID" value="MCJ8502226.1"/>
    <property type="molecule type" value="Genomic_DNA"/>
</dbReference>
<dbReference type="InterPro" id="IPR000883">
    <property type="entry name" value="Cyt_C_Oxase_1"/>
</dbReference>
<feature type="transmembrane region" description="Helical" evidence="2">
    <location>
        <begin position="258"/>
        <end position="274"/>
    </location>
</feature>
<evidence type="ECO:0000313" key="5">
    <source>
        <dbReference type="Proteomes" id="UP001165427"/>
    </source>
</evidence>
<reference evidence="4" key="1">
    <citation type="submission" date="2022-04" db="EMBL/GenBank/DDBJ databases">
        <title>Desulfatitalea alkaliphila sp. nov., a novel anaerobic sulfate-reducing bacterium isolated from terrestrial mud volcano, Taman Peninsula, Russia.</title>
        <authorList>
            <person name="Khomyakova M.A."/>
            <person name="Merkel A.Y."/>
            <person name="Slobodkin A.I."/>
        </authorList>
    </citation>
    <scope>NUCLEOTIDE SEQUENCE</scope>
    <source>
        <strain evidence="4">M08but</strain>
    </source>
</reference>
<dbReference type="AlphaFoldDB" id="A0AA41R792"/>
<keyword evidence="1" id="KW-0813">Transport</keyword>